<feature type="domain" description="Sm" evidence="13">
    <location>
        <begin position="29"/>
        <end position="112"/>
    </location>
</feature>
<comment type="function">
    <text evidence="6">As a component of the decapping complex, involved in the degradation of mRNAs. Promotes P-body formation. Translational repressor.</text>
</comment>
<evidence type="ECO:0000259" key="12">
    <source>
        <dbReference type="PROSITE" id="PS51536"/>
    </source>
</evidence>
<evidence type="ECO:0000256" key="7">
    <source>
        <dbReference type="PROSITE-ProRule" id="PRU00846"/>
    </source>
</evidence>
<proteinExistence type="inferred from homology"/>
<dbReference type="Pfam" id="PF12701">
    <property type="entry name" value="LSM14"/>
    <property type="match status" value="1"/>
</dbReference>
<keyword evidence="5" id="KW-0507">mRNA processing</keyword>
<dbReference type="InterPro" id="IPR025762">
    <property type="entry name" value="DFDF"/>
</dbReference>
<dbReference type="PANTHER" id="PTHR13586">
    <property type="entry name" value="SCD6 PROTEIN-RELATED"/>
    <property type="match status" value="1"/>
</dbReference>
<evidence type="ECO:0000259" key="13">
    <source>
        <dbReference type="PROSITE" id="PS52002"/>
    </source>
</evidence>
<feature type="compositionally biased region" description="Low complexity" evidence="9">
    <location>
        <begin position="420"/>
        <end position="438"/>
    </location>
</feature>
<keyword evidence="4" id="KW-0678">Repressor</keyword>
<feature type="domain" description="FFD box profile" evidence="11">
    <location>
        <begin position="519"/>
        <end position="534"/>
    </location>
</feature>
<dbReference type="PROSITE" id="PS52002">
    <property type="entry name" value="SM"/>
    <property type="match status" value="1"/>
</dbReference>
<evidence type="ECO:0000259" key="11">
    <source>
        <dbReference type="PROSITE" id="PS51513"/>
    </source>
</evidence>
<dbReference type="SUPFAM" id="SSF50182">
    <property type="entry name" value="Sm-like ribonucleoproteins"/>
    <property type="match status" value="1"/>
</dbReference>
<sequence length="601" mass="62964">MLESSVGGNGSISSTTMSSSSSGGGGGGGGGISADSYIGSLISLTSKSEIRYEGILYTIDTENSNIALQDVRSFGTEGRKKDGPQIPASDKVYDYIIFRGSDIKDLQVKSSPPAQAASQIHTDPAIISLQSQYPQPSTTSTLFGPVGSASLPDLGNSPFRGGAALHQATGNLGAWGSSHVPPGPSGTGLAVPMYWQGYYGHMSGFPHMQQQPLHFQQPPGMPIPPAVQQQLQQSTVRSSLPTELPSISAFSSLQASITPTLPSAESSSMAVPTPVITSSSGTSTTLSRPMPISSTETLNSALPSNLSLASSSQEISAIATPALSKPHAVTASTSSFQTISQTVSGPASSSLPTSAAPTLVTPGQLLQSGGPISSLKAQPSTQEHKVADSSSSVSQSVIPVANESKAQNVSTQPLLPLPTPTNQQKPSQQANGSVGHSSGSHRGRGRGRGRMVPHMSTKFTEDFDFTAMNEKFKKDEVWGHLGKEESRGKVEDGEENGAVEGNANNDEDLKQGPRSDPKPVYVKDDFFDSLSCDALDRSRNERIKFSEQRKIDTETFGSFPRSRTGRGNRGGGYRGNFRGSYYGGRGNGYSGRGRGGGRTFL</sequence>
<dbReference type="PANTHER" id="PTHR13586:SF0">
    <property type="entry name" value="TRAILER HITCH, ISOFORM H"/>
    <property type="match status" value="1"/>
</dbReference>
<dbReference type="FunFam" id="2.30.30.100:FF:000033">
    <property type="entry name" value="Trailer hitch, isoform C"/>
    <property type="match status" value="1"/>
</dbReference>
<dbReference type="GO" id="GO:0033962">
    <property type="term" value="P:P-body assembly"/>
    <property type="evidence" value="ECO:0007669"/>
    <property type="project" value="TreeGrafter"/>
</dbReference>
<evidence type="ECO:0000256" key="6">
    <source>
        <dbReference type="ARBA" id="ARBA00059323"/>
    </source>
</evidence>
<name>A0A0D6QWE0_ARACU</name>
<comment type="subcellular location">
    <subcellularLocation>
        <location evidence="1">Cytoplasm</location>
        <location evidence="1">P-body</location>
    </subcellularLocation>
</comment>
<feature type="region of interest" description="Disordered" evidence="9">
    <location>
        <begin position="342"/>
        <end position="455"/>
    </location>
</feature>
<feature type="region of interest" description="Disordered" evidence="9">
    <location>
        <begin position="261"/>
        <end position="293"/>
    </location>
</feature>
<organism evidence="14">
    <name type="scientific">Araucaria cunninghamii</name>
    <name type="common">Hoop pine</name>
    <name type="synonym">Moreton Bay pine</name>
    <dbReference type="NCBI Taxonomy" id="56994"/>
    <lineage>
        <taxon>Eukaryota</taxon>
        <taxon>Viridiplantae</taxon>
        <taxon>Streptophyta</taxon>
        <taxon>Embryophyta</taxon>
        <taxon>Tracheophyta</taxon>
        <taxon>Spermatophyta</taxon>
        <taxon>Pinopsida</taxon>
        <taxon>Pinidae</taxon>
        <taxon>Conifers II</taxon>
        <taxon>Araucariales</taxon>
        <taxon>Araucariaceae</taxon>
        <taxon>Araucaria</taxon>
    </lineage>
</organism>
<dbReference type="Pfam" id="PF09532">
    <property type="entry name" value="FDF"/>
    <property type="match status" value="1"/>
</dbReference>
<dbReference type="GO" id="GO:0000932">
    <property type="term" value="C:P-body"/>
    <property type="evidence" value="ECO:0007669"/>
    <property type="project" value="UniProtKB-SubCell"/>
</dbReference>
<dbReference type="Gene3D" id="2.30.30.100">
    <property type="match status" value="1"/>
</dbReference>
<feature type="short sequence motif" description="FFD box" evidence="7">
    <location>
        <begin position="519"/>
        <end position="534"/>
    </location>
</feature>
<dbReference type="InterPro" id="IPR025768">
    <property type="entry name" value="TFG_box"/>
</dbReference>
<feature type="domain" description="DFDF" evidence="10">
    <location>
        <begin position="451"/>
        <end position="487"/>
    </location>
</feature>
<evidence type="ECO:0000256" key="8">
    <source>
        <dbReference type="PROSITE-ProRule" id="PRU00869"/>
    </source>
</evidence>
<keyword evidence="3" id="KW-0963">Cytoplasm</keyword>
<dbReference type="SMART" id="SM01271">
    <property type="entry name" value="LSM14"/>
    <property type="match status" value="1"/>
</dbReference>
<evidence type="ECO:0000256" key="1">
    <source>
        <dbReference type="ARBA" id="ARBA00004201"/>
    </source>
</evidence>
<feature type="compositionally biased region" description="Low complexity" evidence="9">
    <location>
        <begin position="346"/>
        <end position="359"/>
    </location>
</feature>
<feature type="compositionally biased region" description="Basic residues" evidence="9">
    <location>
        <begin position="439"/>
        <end position="451"/>
    </location>
</feature>
<dbReference type="InterPro" id="IPR019050">
    <property type="entry name" value="FDF_dom"/>
</dbReference>
<dbReference type="EMBL" id="GCKF01042194">
    <property type="protein sequence ID" value="JAG94869.1"/>
    <property type="molecule type" value="Transcribed_RNA"/>
</dbReference>
<evidence type="ECO:0000256" key="3">
    <source>
        <dbReference type="ARBA" id="ARBA00022490"/>
    </source>
</evidence>
<feature type="compositionally biased region" description="Low complexity" evidence="9">
    <location>
        <begin position="277"/>
        <end position="287"/>
    </location>
</feature>
<evidence type="ECO:0000256" key="2">
    <source>
        <dbReference type="ARBA" id="ARBA00010415"/>
    </source>
</evidence>
<dbReference type="GO" id="GO:0006397">
    <property type="term" value="P:mRNA processing"/>
    <property type="evidence" value="ECO:0007669"/>
    <property type="project" value="UniProtKB-KW"/>
</dbReference>
<feature type="compositionally biased region" description="Low complexity" evidence="9">
    <location>
        <begin position="11"/>
        <end position="21"/>
    </location>
</feature>
<feature type="region of interest" description="Disordered" evidence="9">
    <location>
        <begin position="1"/>
        <end position="28"/>
    </location>
</feature>
<dbReference type="PROSITE" id="PS51512">
    <property type="entry name" value="DFDF"/>
    <property type="match status" value="1"/>
</dbReference>
<dbReference type="PROSITE" id="PS51536">
    <property type="entry name" value="TFG"/>
    <property type="match status" value="1"/>
</dbReference>
<dbReference type="AlphaFoldDB" id="A0A0D6QWE0"/>
<dbReference type="SMART" id="SM01199">
    <property type="entry name" value="FDF"/>
    <property type="match status" value="1"/>
</dbReference>
<accession>A0A0D6QWE0</accession>
<reference evidence="14" key="1">
    <citation type="submission" date="2015-03" db="EMBL/GenBank/DDBJ databases">
        <title>A transcriptome of Araucaria cunninghamii, an australian fine timber species.</title>
        <authorList>
            <person name="Jing Yi C.J.Y."/>
            <person name="Yin San L.Y.S."/>
            <person name="Abdul Karim S.S."/>
            <person name="Wan Azmi N.N."/>
            <person name="Hercus R.R."/>
            <person name="Croft L.L."/>
        </authorList>
    </citation>
    <scope>NUCLEOTIDE SEQUENCE</scope>
    <source>
        <strain evidence="14">MI0301</strain>
        <tissue evidence="14">Leaf</tissue>
    </source>
</reference>
<feature type="compositionally biased region" description="Polar residues" evidence="9">
    <location>
        <begin position="261"/>
        <end position="270"/>
    </location>
</feature>
<protein>
    <recommendedName>
        <fullName evidence="15">DFDF domain-containing protein</fullName>
    </recommendedName>
</protein>
<comment type="similarity">
    <text evidence="2">Belongs to the LSM14 family.</text>
</comment>
<feature type="domain" description="TFG box profile" evidence="12">
    <location>
        <begin position="540"/>
        <end position="560"/>
    </location>
</feature>
<evidence type="ECO:0000256" key="4">
    <source>
        <dbReference type="ARBA" id="ARBA00022491"/>
    </source>
</evidence>
<dbReference type="GO" id="GO:0003729">
    <property type="term" value="F:mRNA binding"/>
    <property type="evidence" value="ECO:0007669"/>
    <property type="project" value="TreeGrafter"/>
</dbReference>
<feature type="region of interest" description="Disordered" evidence="9">
    <location>
        <begin position="483"/>
        <end position="522"/>
    </location>
</feature>
<dbReference type="InterPro" id="IPR010920">
    <property type="entry name" value="LSM_dom_sf"/>
</dbReference>
<evidence type="ECO:0008006" key="15">
    <source>
        <dbReference type="Google" id="ProtNLM"/>
    </source>
</evidence>
<evidence type="ECO:0000256" key="9">
    <source>
        <dbReference type="SAM" id="MobiDB-lite"/>
    </source>
</evidence>
<dbReference type="InterPro" id="IPR025609">
    <property type="entry name" value="Lsm14-like_N"/>
</dbReference>
<dbReference type="CDD" id="cd01736">
    <property type="entry name" value="LSm14_N"/>
    <property type="match status" value="1"/>
</dbReference>
<evidence type="ECO:0000313" key="14">
    <source>
        <dbReference type="EMBL" id="JAG94869.1"/>
    </source>
</evidence>
<dbReference type="InterPro" id="IPR025761">
    <property type="entry name" value="FFD_box"/>
</dbReference>
<feature type="compositionally biased region" description="Polar residues" evidence="9">
    <location>
        <begin position="364"/>
        <end position="381"/>
    </location>
</feature>
<feature type="short sequence motif" description="TFG box" evidence="8">
    <location>
        <begin position="540"/>
        <end position="560"/>
    </location>
</feature>
<evidence type="ECO:0000256" key="5">
    <source>
        <dbReference type="ARBA" id="ARBA00022664"/>
    </source>
</evidence>
<dbReference type="InterPro" id="IPR047575">
    <property type="entry name" value="Sm"/>
</dbReference>
<dbReference type="PROSITE" id="PS51513">
    <property type="entry name" value="FFD"/>
    <property type="match status" value="1"/>
</dbReference>
<feature type="compositionally biased region" description="Basic and acidic residues" evidence="9">
    <location>
        <begin position="507"/>
        <end position="522"/>
    </location>
</feature>
<evidence type="ECO:0000259" key="10">
    <source>
        <dbReference type="PROSITE" id="PS51512"/>
    </source>
</evidence>
<dbReference type="GO" id="GO:0034063">
    <property type="term" value="P:stress granule assembly"/>
    <property type="evidence" value="ECO:0007669"/>
    <property type="project" value="TreeGrafter"/>
</dbReference>